<keyword evidence="4 6" id="KW-0501">Molybdenum cofactor biosynthesis</keyword>
<dbReference type="PANTHER" id="PTHR10192:SF5">
    <property type="entry name" value="GEPHYRIN"/>
    <property type="match status" value="1"/>
</dbReference>
<dbReference type="Pfam" id="PF03453">
    <property type="entry name" value="MoeA_N"/>
    <property type="match status" value="1"/>
</dbReference>
<dbReference type="EC" id="2.10.1.1" evidence="6"/>
<comment type="cofactor">
    <cofactor evidence="6">
        <name>Mg(2+)</name>
        <dbReference type="ChEBI" id="CHEBI:18420"/>
    </cofactor>
</comment>
<evidence type="ECO:0000256" key="6">
    <source>
        <dbReference type="RuleBase" id="RU365090"/>
    </source>
</evidence>
<dbReference type="AlphaFoldDB" id="A0AAW9RVS4"/>
<evidence type="ECO:0000256" key="5">
    <source>
        <dbReference type="ARBA" id="ARBA00047317"/>
    </source>
</evidence>
<comment type="function">
    <text evidence="1 6">Catalyzes the insertion of molybdate into adenylated molybdopterin with the concomitant release of AMP.</text>
</comment>
<dbReference type="CDD" id="cd00887">
    <property type="entry name" value="MoeA"/>
    <property type="match status" value="1"/>
</dbReference>
<dbReference type="InterPro" id="IPR005110">
    <property type="entry name" value="MoeA_linker/N"/>
</dbReference>
<dbReference type="NCBIfam" id="NF045515">
    <property type="entry name" value="Glp_gephyrin"/>
    <property type="match status" value="1"/>
</dbReference>
<dbReference type="SUPFAM" id="SSF63882">
    <property type="entry name" value="MoeA N-terminal region -like"/>
    <property type="match status" value="1"/>
</dbReference>
<dbReference type="GO" id="GO:0006777">
    <property type="term" value="P:Mo-molybdopterin cofactor biosynthetic process"/>
    <property type="evidence" value="ECO:0007669"/>
    <property type="project" value="UniProtKB-UniRule"/>
</dbReference>
<comment type="pathway">
    <text evidence="2 6">Cofactor biosynthesis; molybdopterin biosynthesis.</text>
</comment>
<dbReference type="InterPro" id="IPR036425">
    <property type="entry name" value="MoaB/Mog-like_dom_sf"/>
</dbReference>
<comment type="caution">
    <text evidence="8">The sequence shown here is derived from an EMBL/GenBank/DDBJ whole genome shotgun (WGS) entry which is preliminary data.</text>
</comment>
<dbReference type="SUPFAM" id="SSF63867">
    <property type="entry name" value="MoeA C-terminal domain-like"/>
    <property type="match status" value="1"/>
</dbReference>
<dbReference type="InterPro" id="IPR038987">
    <property type="entry name" value="MoeA-like"/>
</dbReference>
<dbReference type="Gene3D" id="3.40.980.10">
    <property type="entry name" value="MoaB/Mog-like domain"/>
    <property type="match status" value="1"/>
</dbReference>
<dbReference type="GO" id="GO:0005829">
    <property type="term" value="C:cytosol"/>
    <property type="evidence" value="ECO:0007669"/>
    <property type="project" value="TreeGrafter"/>
</dbReference>
<dbReference type="GO" id="GO:0061599">
    <property type="term" value="F:molybdopterin molybdotransferase activity"/>
    <property type="evidence" value="ECO:0007669"/>
    <property type="project" value="UniProtKB-UniRule"/>
</dbReference>
<reference evidence="8 9" key="1">
    <citation type="submission" date="2024-02" db="EMBL/GenBank/DDBJ databases">
        <title>Genome analysis and characterization of Microbaculum marinisediminis sp. nov., isolated from marine sediment.</title>
        <authorList>
            <person name="Du Z.-J."/>
            <person name="Ye Y.-Q."/>
            <person name="Zhang Z.-R."/>
            <person name="Yuan S.-M."/>
            <person name="Zhang X.-Y."/>
        </authorList>
    </citation>
    <scope>NUCLEOTIDE SEQUENCE [LARGE SCALE GENOMIC DNA]</scope>
    <source>
        <strain evidence="8 9">SDUM1044001</strain>
    </source>
</reference>
<keyword evidence="9" id="KW-1185">Reference proteome</keyword>
<dbReference type="InterPro" id="IPR036135">
    <property type="entry name" value="MoeA_linker/N_sf"/>
</dbReference>
<evidence type="ECO:0000256" key="3">
    <source>
        <dbReference type="ARBA" id="ARBA00010763"/>
    </source>
</evidence>
<accession>A0AAW9RVS4</accession>
<gene>
    <name evidence="8" type="primary">glp</name>
    <name evidence="8" type="ORF">V3328_23165</name>
</gene>
<proteinExistence type="inferred from homology"/>
<dbReference type="Gene3D" id="2.170.190.11">
    <property type="entry name" value="Molybdopterin biosynthesis moea protein, domain 3"/>
    <property type="match status" value="1"/>
</dbReference>
<dbReference type="Proteomes" id="UP001378188">
    <property type="component" value="Unassembled WGS sequence"/>
</dbReference>
<feature type="domain" description="MoaB/Mog" evidence="7">
    <location>
        <begin position="196"/>
        <end position="333"/>
    </location>
</feature>
<keyword evidence="6" id="KW-0479">Metal-binding</keyword>
<dbReference type="GO" id="GO:0046872">
    <property type="term" value="F:metal ion binding"/>
    <property type="evidence" value="ECO:0007669"/>
    <property type="project" value="UniProtKB-UniRule"/>
</dbReference>
<protein>
    <recommendedName>
        <fullName evidence="6">Molybdopterin molybdenumtransferase</fullName>
        <ecNumber evidence="6">2.10.1.1</ecNumber>
    </recommendedName>
</protein>
<evidence type="ECO:0000256" key="4">
    <source>
        <dbReference type="ARBA" id="ARBA00023150"/>
    </source>
</evidence>
<dbReference type="PROSITE" id="PS01079">
    <property type="entry name" value="MOCF_BIOSYNTHESIS_2"/>
    <property type="match status" value="1"/>
</dbReference>
<keyword evidence="6" id="KW-0460">Magnesium</keyword>
<keyword evidence="6" id="KW-0808">Transferase</keyword>
<dbReference type="Gene3D" id="2.40.340.10">
    <property type="entry name" value="MoeA, C-terminal, domain IV"/>
    <property type="match status" value="1"/>
</dbReference>
<name>A0AAW9RVS4_9HYPH</name>
<dbReference type="InterPro" id="IPR001453">
    <property type="entry name" value="MoaB/Mog_dom"/>
</dbReference>
<dbReference type="InterPro" id="IPR005111">
    <property type="entry name" value="MoeA_C_domain_IV"/>
</dbReference>
<evidence type="ECO:0000313" key="8">
    <source>
        <dbReference type="EMBL" id="MEJ8574402.1"/>
    </source>
</evidence>
<dbReference type="PANTHER" id="PTHR10192">
    <property type="entry name" value="MOLYBDOPTERIN BIOSYNTHESIS PROTEIN"/>
    <property type="match status" value="1"/>
</dbReference>
<dbReference type="InterPro" id="IPR036688">
    <property type="entry name" value="MoeA_C_domain_IV_sf"/>
</dbReference>
<dbReference type="Gene3D" id="3.90.105.10">
    <property type="entry name" value="Molybdopterin biosynthesis moea protein, domain 2"/>
    <property type="match status" value="1"/>
</dbReference>
<organism evidence="8 9">
    <name type="scientific">Microbaculum marinum</name>
    <dbReference type="NCBI Taxonomy" id="1764581"/>
    <lineage>
        <taxon>Bacteria</taxon>
        <taxon>Pseudomonadati</taxon>
        <taxon>Pseudomonadota</taxon>
        <taxon>Alphaproteobacteria</taxon>
        <taxon>Hyphomicrobiales</taxon>
        <taxon>Tepidamorphaceae</taxon>
        <taxon>Microbaculum</taxon>
    </lineage>
</organism>
<dbReference type="NCBIfam" id="TIGR00177">
    <property type="entry name" value="molyb_syn"/>
    <property type="match status" value="1"/>
</dbReference>
<dbReference type="RefSeq" id="WP_340332098.1">
    <property type="nucleotide sequence ID" value="NZ_JAZHOF010000011.1"/>
</dbReference>
<dbReference type="SMART" id="SM00852">
    <property type="entry name" value="MoCF_biosynth"/>
    <property type="match status" value="1"/>
</dbReference>
<evidence type="ECO:0000256" key="1">
    <source>
        <dbReference type="ARBA" id="ARBA00002901"/>
    </source>
</evidence>
<evidence type="ECO:0000313" key="9">
    <source>
        <dbReference type="Proteomes" id="UP001378188"/>
    </source>
</evidence>
<evidence type="ECO:0000256" key="2">
    <source>
        <dbReference type="ARBA" id="ARBA00005046"/>
    </source>
</evidence>
<dbReference type="EMBL" id="JAZHOF010000011">
    <property type="protein sequence ID" value="MEJ8574402.1"/>
    <property type="molecule type" value="Genomic_DNA"/>
</dbReference>
<keyword evidence="6" id="KW-0500">Molybdenum</keyword>
<evidence type="ECO:0000259" key="7">
    <source>
        <dbReference type="SMART" id="SM00852"/>
    </source>
</evidence>
<dbReference type="Pfam" id="PF03454">
    <property type="entry name" value="MoeA_C"/>
    <property type="match status" value="1"/>
</dbReference>
<comment type="catalytic activity">
    <reaction evidence="5">
        <text>adenylyl-molybdopterin + molybdate = Mo-molybdopterin + AMP + H(+)</text>
        <dbReference type="Rhea" id="RHEA:35047"/>
        <dbReference type="ChEBI" id="CHEBI:15378"/>
        <dbReference type="ChEBI" id="CHEBI:36264"/>
        <dbReference type="ChEBI" id="CHEBI:62727"/>
        <dbReference type="ChEBI" id="CHEBI:71302"/>
        <dbReference type="ChEBI" id="CHEBI:456215"/>
        <dbReference type="EC" id="2.10.1.1"/>
    </reaction>
</comment>
<dbReference type="InterPro" id="IPR008284">
    <property type="entry name" value="MoCF_biosynth_CS"/>
</dbReference>
<dbReference type="Pfam" id="PF00994">
    <property type="entry name" value="MoCF_biosynth"/>
    <property type="match status" value="1"/>
</dbReference>
<comment type="similarity">
    <text evidence="3 6">Belongs to the MoeA family.</text>
</comment>
<dbReference type="SUPFAM" id="SSF53218">
    <property type="entry name" value="Molybdenum cofactor biosynthesis proteins"/>
    <property type="match status" value="1"/>
</dbReference>
<sequence length="427" mass="45083">MPHRRLLDDCFLHDKDRLRHDEALAILRERLSPVAGIAPVALADALGRVCAEAVTAPRPVPAADNAAVDGYAFAHGDYEATGGFFPVTGRIAAGHPSSDVLPIGGAVRIFTGATVPGRADTVAMQEDCEPHEQDGRQFVVIPPGLKPGANRRKAGEDLMAGETIVEAGTVLRPQEIGAIASTGAASVGCFAPLKVAVLSTGDEILGSGAPFRPGAVYDSNRPLLSALLATLPVEVTDLGIVADRPEAVRSMLTEAAATHDAILSTGGASRGEEDHVIAALSDLGRRHMWQLAIKPGRPMTFGQIGDSVVLGLPGNPVAAFVCFVLYVRQAILALGGAAWREPRRYVLQADFEIARKKADRREFLRGVLVEDDRGTRRVTKFARDGSGLITSLREADGLIEIPEDVTAVASGDPVRFLPFSEVGLPSP</sequence>